<dbReference type="VEuPathDB" id="FungiDB:BD410DRAFT_808829"/>
<evidence type="ECO:0000313" key="2">
    <source>
        <dbReference type="EMBL" id="TDL15545.1"/>
    </source>
</evidence>
<name>A0A4Y7PJZ7_9AGAM</name>
<evidence type="ECO:0000313" key="3">
    <source>
        <dbReference type="Proteomes" id="UP000294933"/>
    </source>
</evidence>
<dbReference type="AlphaFoldDB" id="A0A4Y7PJZ7"/>
<keyword evidence="1" id="KW-0175">Coiled coil</keyword>
<evidence type="ECO:0000256" key="1">
    <source>
        <dbReference type="SAM" id="Coils"/>
    </source>
</evidence>
<dbReference type="Gene3D" id="3.40.50.300">
    <property type="entry name" value="P-loop containing nucleotide triphosphate hydrolases"/>
    <property type="match status" value="1"/>
</dbReference>
<dbReference type="Proteomes" id="UP000294933">
    <property type="component" value="Unassembled WGS sequence"/>
</dbReference>
<protein>
    <recommendedName>
        <fullName evidence="4">G domain-containing protein</fullName>
    </recommendedName>
</protein>
<proteinExistence type="predicted"/>
<dbReference type="SUPFAM" id="SSF52540">
    <property type="entry name" value="P-loop containing nucleoside triphosphate hydrolases"/>
    <property type="match status" value="1"/>
</dbReference>
<feature type="coiled-coil region" evidence="1">
    <location>
        <begin position="200"/>
        <end position="259"/>
    </location>
</feature>
<evidence type="ECO:0008006" key="4">
    <source>
        <dbReference type="Google" id="ProtNLM"/>
    </source>
</evidence>
<accession>A0A4Y7PJZ7</accession>
<sequence>MASQSLLRVGDGLESCTMTIQLSTAFNLDGYNVTLIDTPGFDDTMGSDDERRSDTEILKLISTFLSTSYGEGHTLSGVIYLHRISDVKMGGTSRRNFTLFRKLCGDTTLKNVVILTTMWDTTPPATGALRENELATKDKFFKPACDLGAQIVRFSPRTPTSAHTILRRLIANKPEVLQVQDEMVNRNLHFSQTAAGTELGRELREQAERHSQEISKLEKEIRELAVRDAETRAELNAERQRLQGEIKRVEADSERMASDFRAHKEAYEKKIAKMEGTQALTGLAEIGLGLTGLYLESKAREDERNRRKRDSDECTVQ</sequence>
<dbReference type="OrthoDB" id="8954335at2759"/>
<keyword evidence="3" id="KW-1185">Reference proteome</keyword>
<reference evidence="2 3" key="1">
    <citation type="submission" date="2018-06" db="EMBL/GenBank/DDBJ databases">
        <title>A transcriptomic atlas of mushroom development highlights an independent origin of complex multicellularity.</title>
        <authorList>
            <consortium name="DOE Joint Genome Institute"/>
            <person name="Krizsan K."/>
            <person name="Almasi E."/>
            <person name="Merenyi Z."/>
            <person name="Sahu N."/>
            <person name="Viragh M."/>
            <person name="Koszo T."/>
            <person name="Mondo S."/>
            <person name="Kiss B."/>
            <person name="Balint B."/>
            <person name="Kues U."/>
            <person name="Barry K."/>
            <person name="Hegedus J.C."/>
            <person name="Henrissat B."/>
            <person name="Johnson J."/>
            <person name="Lipzen A."/>
            <person name="Ohm R."/>
            <person name="Nagy I."/>
            <person name="Pangilinan J."/>
            <person name="Yan J."/>
            <person name="Xiong Y."/>
            <person name="Grigoriev I.V."/>
            <person name="Hibbett D.S."/>
            <person name="Nagy L.G."/>
        </authorList>
    </citation>
    <scope>NUCLEOTIDE SEQUENCE [LARGE SCALE GENOMIC DNA]</scope>
    <source>
        <strain evidence="2 3">SZMC22713</strain>
    </source>
</reference>
<gene>
    <name evidence="2" type="ORF">BD410DRAFT_808829</name>
</gene>
<dbReference type="EMBL" id="ML170271">
    <property type="protein sequence ID" value="TDL15545.1"/>
    <property type="molecule type" value="Genomic_DNA"/>
</dbReference>
<dbReference type="InterPro" id="IPR027417">
    <property type="entry name" value="P-loop_NTPase"/>
</dbReference>
<organism evidence="2 3">
    <name type="scientific">Rickenella mellea</name>
    <dbReference type="NCBI Taxonomy" id="50990"/>
    <lineage>
        <taxon>Eukaryota</taxon>
        <taxon>Fungi</taxon>
        <taxon>Dikarya</taxon>
        <taxon>Basidiomycota</taxon>
        <taxon>Agaricomycotina</taxon>
        <taxon>Agaricomycetes</taxon>
        <taxon>Hymenochaetales</taxon>
        <taxon>Rickenellaceae</taxon>
        <taxon>Rickenella</taxon>
    </lineage>
</organism>